<gene>
    <name evidence="3" type="ORF">ACFQ3C_01215</name>
</gene>
<keyword evidence="1 3" id="KW-0378">Hydrolase</keyword>
<organism evidence="3 4">
    <name type="scientific">Seohaeicola saemankumensis</name>
    <dbReference type="NCBI Taxonomy" id="481181"/>
    <lineage>
        <taxon>Bacteria</taxon>
        <taxon>Pseudomonadati</taxon>
        <taxon>Pseudomonadota</taxon>
        <taxon>Alphaproteobacteria</taxon>
        <taxon>Rhodobacterales</taxon>
        <taxon>Roseobacteraceae</taxon>
        <taxon>Seohaeicola</taxon>
    </lineage>
</organism>
<dbReference type="SUPFAM" id="SSF53474">
    <property type="entry name" value="alpha/beta-Hydrolases"/>
    <property type="match status" value="1"/>
</dbReference>
<dbReference type="EMBL" id="JBHTKR010000001">
    <property type="protein sequence ID" value="MFD1193287.1"/>
    <property type="molecule type" value="Genomic_DNA"/>
</dbReference>
<dbReference type="Proteomes" id="UP001597151">
    <property type="component" value="Unassembled WGS sequence"/>
</dbReference>
<comment type="caution">
    <text evidence="3">The sequence shown here is derived from an EMBL/GenBank/DDBJ whole genome shotgun (WGS) entry which is preliminary data.</text>
</comment>
<keyword evidence="4" id="KW-1185">Reference proteome</keyword>
<dbReference type="InterPro" id="IPR029058">
    <property type="entry name" value="AB_hydrolase_fold"/>
</dbReference>
<dbReference type="Gene3D" id="3.40.50.1820">
    <property type="entry name" value="alpha/beta hydrolase"/>
    <property type="match status" value="1"/>
</dbReference>
<protein>
    <submittedName>
        <fullName evidence="3">Alpha/beta fold hydrolase</fullName>
    </submittedName>
</protein>
<evidence type="ECO:0000259" key="2">
    <source>
        <dbReference type="Pfam" id="PF00561"/>
    </source>
</evidence>
<reference evidence="4" key="1">
    <citation type="journal article" date="2019" name="Int. J. Syst. Evol. Microbiol.">
        <title>The Global Catalogue of Microorganisms (GCM) 10K type strain sequencing project: providing services to taxonomists for standard genome sequencing and annotation.</title>
        <authorList>
            <consortium name="The Broad Institute Genomics Platform"/>
            <consortium name="The Broad Institute Genome Sequencing Center for Infectious Disease"/>
            <person name="Wu L."/>
            <person name="Ma J."/>
        </authorList>
    </citation>
    <scope>NUCLEOTIDE SEQUENCE [LARGE SCALE GENOMIC DNA]</scope>
    <source>
        <strain evidence="4">CCUG 55328</strain>
    </source>
</reference>
<dbReference type="RefSeq" id="WP_380788417.1">
    <property type="nucleotide sequence ID" value="NZ_JBHTKR010000001.1"/>
</dbReference>
<dbReference type="Pfam" id="PF00561">
    <property type="entry name" value="Abhydrolase_1"/>
    <property type="match status" value="1"/>
</dbReference>
<feature type="domain" description="AB hydrolase-1" evidence="2">
    <location>
        <begin position="24"/>
        <end position="279"/>
    </location>
</feature>
<accession>A0ABW3TBD6</accession>
<name>A0ABW3TBD6_9RHOB</name>
<evidence type="ECO:0000313" key="3">
    <source>
        <dbReference type="EMBL" id="MFD1193287.1"/>
    </source>
</evidence>
<dbReference type="PRINTS" id="PR00412">
    <property type="entry name" value="EPOXHYDRLASE"/>
</dbReference>
<dbReference type="PRINTS" id="PR00111">
    <property type="entry name" value="ABHYDROLASE"/>
</dbReference>
<dbReference type="InterPro" id="IPR000073">
    <property type="entry name" value="AB_hydrolase_1"/>
</dbReference>
<proteinExistence type="predicted"/>
<evidence type="ECO:0000256" key="1">
    <source>
        <dbReference type="ARBA" id="ARBA00022801"/>
    </source>
</evidence>
<dbReference type="GO" id="GO:0016787">
    <property type="term" value="F:hydrolase activity"/>
    <property type="evidence" value="ECO:0007669"/>
    <property type="project" value="UniProtKB-KW"/>
</dbReference>
<dbReference type="PANTHER" id="PTHR43329">
    <property type="entry name" value="EPOXIDE HYDROLASE"/>
    <property type="match status" value="1"/>
</dbReference>
<evidence type="ECO:0000313" key="4">
    <source>
        <dbReference type="Proteomes" id="UP001597151"/>
    </source>
</evidence>
<dbReference type="InterPro" id="IPR000639">
    <property type="entry name" value="Epox_hydrolase-like"/>
</dbReference>
<sequence length="291" mass="32581">MQSHHVNLNGKPFHYRAWGPPDAPILLMLHGFPEYSGAWAELAERLSDRFRCIAPDQRGYGQSWAPAEVRDYATGKLVGDMVALIDHLGGGPVTVLGHDWGASVAYVLAIRHPDKVERLIIVNGVHPAPFQREMARGGAQSEASQYILWLRRDGSEDRLAEDDFAKLMDLFSARMDLSWMTPAKLAEYKAEWARPGRMRGMVNWYRASPLQVAPPGQPITDLPALPRDQLTLRQPHLLIWGTGDTALLTDCLDGLRDYAPDLTIRQIDGADHWICHQKPDAVAAIIRDWLA</sequence>